<organism evidence="3 4">
    <name type="scientific">Enterococcus avium</name>
    <name type="common">Streptococcus avium</name>
    <dbReference type="NCBI Taxonomy" id="33945"/>
    <lineage>
        <taxon>Bacteria</taxon>
        <taxon>Bacillati</taxon>
        <taxon>Bacillota</taxon>
        <taxon>Bacilli</taxon>
        <taxon>Lactobacillales</taxon>
        <taxon>Enterococcaceae</taxon>
        <taxon>Enterococcus</taxon>
    </lineage>
</organism>
<feature type="domain" description="Peptidase C14 caspase" evidence="1">
    <location>
        <begin position="1413"/>
        <end position="1607"/>
    </location>
</feature>
<dbReference type="EMBL" id="RYZS01000001">
    <property type="protein sequence ID" value="RVU95077.1"/>
    <property type="molecule type" value="Genomic_DNA"/>
</dbReference>
<dbReference type="InterPro" id="IPR052957">
    <property type="entry name" value="Auxin_embryo_med"/>
</dbReference>
<dbReference type="PANTHER" id="PTHR32387:SF0">
    <property type="entry name" value="PROTEIN NO VEIN"/>
    <property type="match status" value="1"/>
</dbReference>
<reference evidence="3 4" key="1">
    <citation type="submission" date="2018-12" db="EMBL/GenBank/DDBJ databases">
        <title>A novel vanA-carrying plasmid in a clinical isolate of Enterococcus avium.</title>
        <authorList>
            <person name="Bernasconi O.J."/>
            <person name="Luzzaro F."/>
            <person name="Endimiani A."/>
        </authorList>
    </citation>
    <scope>NUCLEOTIDE SEQUENCE [LARGE SCALE GENOMIC DNA]</scope>
    <source>
        <strain evidence="3 4">LC0559/18</strain>
    </source>
</reference>
<dbReference type="SUPFAM" id="SSF55874">
    <property type="entry name" value="ATPase domain of HSP90 chaperone/DNA topoisomerase II/histidine kinase"/>
    <property type="match status" value="1"/>
</dbReference>
<dbReference type="Gene3D" id="3.30.565.10">
    <property type="entry name" value="Histidine kinase-like ATPase, C-terminal domain"/>
    <property type="match status" value="1"/>
</dbReference>
<gene>
    <name evidence="3" type="ORF">EK398_09595</name>
</gene>
<dbReference type="Gene3D" id="3.30.950.30">
    <property type="entry name" value="Schlafen, AAA domain"/>
    <property type="match status" value="1"/>
</dbReference>
<dbReference type="Pfam" id="PF00656">
    <property type="entry name" value="Peptidase_C14"/>
    <property type="match status" value="1"/>
</dbReference>
<proteinExistence type="predicted"/>
<feature type="domain" description="Schlafen AlbA-2" evidence="2">
    <location>
        <begin position="1295"/>
        <end position="1391"/>
    </location>
</feature>
<dbReference type="InterPro" id="IPR007421">
    <property type="entry name" value="Schlafen_AlbA_2_dom"/>
</dbReference>
<comment type="caution">
    <text evidence="3">The sequence shown here is derived from an EMBL/GenBank/DDBJ whole genome shotgun (WGS) entry which is preliminary data.</text>
</comment>
<dbReference type="GO" id="GO:0006508">
    <property type="term" value="P:proteolysis"/>
    <property type="evidence" value="ECO:0007669"/>
    <property type="project" value="InterPro"/>
</dbReference>
<dbReference type="Gene3D" id="3.40.50.1460">
    <property type="match status" value="1"/>
</dbReference>
<protein>
    <submittedName>
        <fullName evidence="3">Transcriptional regulator</fullName>
    </submittedName>
</protein>
<dbReference type="Proteomes" id="UP000288388">
    <property type="component" value="Unassembled WGS sequence"/>
</dbReference>
<dbReference type="InterPro" id="IPR029030">
    <property type="entry name" value="Caspase-like_dom_sf"/>
</dbReference>
<dbReference type="SUPFAM" id="SSF52129">
    <property type="entry name" value="Caspase-like"/>
    <property type="match status" value="1"/>
</dbReference>
<dbReference type="GO" id="GO:0004197">
    <property type="term" value="F:cysteine-type endopeptidase activity"/>
    <property type="evidence" value="ECO:0007669"/>
    <property type="project" value="InterPro"/>
</dbReference>
<dbReference type="PANTHER" id="PTHR32387">
    <property type="entry name" value="WU:FJ29H11"/>
    <property type="match status" value="1"/>
</dbReference>
<name>A0A437UN84_ENTAV</name>
<evidence type="ECO:0000259" key="1">
    <source>
        <dbReference type="Pfam" id="PF00656"/>
    </source>
</evidence>
<dbReference type="InterPro" id="IPR036890">
    <property type="entry name" value="HATPase_C_sf"/>
</dbReference>
<dbReference type="Pfam" id="PF04326">
    <property type="entry name" value="SLFN_AlbA_2"/>
    <property type="match status" value="1"/>
</dbReference>
<evidence type="ECO:0000313" key="3">
    <source>
        <dbReference type="EMBL" id="RVU95077.1"/>
    </source>
</evidence>
<accession>A0A437UN84</accession>
<dbReference type="InterPro" id="IPR011600">
    <property type="entry name" value="Pept_C14_caspase"/>
</dbReference>
<evidence type="ECO:0000259" key="2">
    <source>
        <dbReference type="Pfam" id="PF04326"/>
    </source>
</evidence>
<dbReference type="InterPro" id="IPR038461">
    <property type="entry name" value="Schlafen_AlbA_2_dom_sf"/>
</dbReference>
<sequence length="1662" mass="190466">MLLKNQIQELFRQNSNYNNPSQAVNLASSLDTLSSDLYTDSNRFIYELLQNADDSCKTINPIKVWVRLFENDLVIAHTGSAFSDLDVRGICNINNGTKRSDLTKTGYKGIGFKAVFGQSKKVTIYSDNEYFSFDSSYDHNWKWDGSQKEWEIENDRKFSMPWQIIPIYSEKEDLSRDVTKFIKAVGANVATIISLSNTDETMEAIRTITQNPNTFIFLKNICQINFDLSNKNVIKIIRGEENIISVQQNDKKSQQWLVTEKKLLIPNYLRPLLIDEKNFPEKLLEATEIQLTLAAKIGEDGLSKLSDNDQRVFAYLPTEERKYDFPVLVNTSFLTTANRESLHIDSNWNQWIFKETAENIFEWISELVQTKYGPQAYFLLPKKIYSNSLGSSFNKGFDTALEKISFVLTTENSLVKIGKAIVDFTSLSSEEFINKECLKSFIELTQDRLVSGTRQFSSITQFNNELNKLGAVGFSWKDLSDFLKSKEFLLSQTSESNVSLILHMKDLLDDSKVTGITETYLKKLPFILSHKGMMLPPDQICFPEASDQECDNIETDLSFINSTLHQRLLSNIELRHWLESLGVIEKTDITYITQMLIPYIDSYVTIKNATIVLTDLFNLYVKNEISDELFSKLRRIKLLTTKGGLIPADECYLSDFYGPRLLNEQNLNLDIFVSDIYCRENISSREDWKNFFKRLGVSDGISLINNPEKATLKAEYLGFEDKYFKPAISTFMVDEYKDLSSLTLMDFTEKNFDFAQEFWTDTINNIEVSDLSKPTIGYWGRQGWAGRLTGNDLKNYVPWFIENIECIPTNLGCCILSKEVYLNSEEIKEISGSYLPVFQGPSLTPDWKSFFSFKTTFSLDDYLKVLTRISEDCVDGVIKPENIEKVQKIYSKLLDWAGNLSTEQIEKIQLWSQNGSLLNTTGSFTESDKIKYFIDGNESVFQGQYFFLSINAENRQHPYVRDLFDHFGVEMLEQSHFKLIKNNEEYCMDLQQKLIRIAPALSEWIISEDDQLESDKDSKKIDDLLSNLLVYQAQSLKITYEGIDFVKGVNTHFSEDTIFVTIPWYSNSVLLYLSDLLARYLGISGHEKKIDFLLRSSHKEIIEYFTQEGIPISDGLKYLDVKPYKNDIPKTFEEIETMVSTGLSSSDTFHIPQSDYFKLQYIQSKLERSVSNVLTYLMQLPEYNCSGYSVIAPSIIGGITKNGIDVTIVARPSDNDQVILYYTSEFDVLNYVNAELWYEDGMSLPKKMSMGQLLQKTGVNKIPISKLEITDQEVDEIANQERSEIFEFAPVPYAPQKISQIIASFANSRGGKIVFGIKENSIGPNDIIGLSTDYKVDQIMERAVLLFESIPKFNFDWIDIQGKLLLVIEVEKSKKVILCDGIKYIRVGSETISKSNSIVQKQELMEAQYTNTKAIIIAIEEYCPRNKIRNVKYAKADALAFQEMLITNMNVNAEEIKIFINEDALGTTLENELDEYISKLTQQDRLIFYYAGHGFHDGVTNYLSTYDTHPRNIVGTSVSLRKILLDPLKRSDCKNVLIFIDACAQKIFYETERAVVTDLQEDEFKVIANEHPYYATFLSCQVGESSYGSSELNHGIWTYYLVEAMNGTHGEILIDGKYLTDSTLRNFLSSVVPIKTMKEYNRNQNPKTILDSQYENVINSFG</sequence>
<dbReference type="NCBIfam" id="NF047352">
    <property type="entry name" value="P_loop_sacsin"/>
    <property type="match status" value="1"/>
</dbReference>
<evidence type="ECO:0000313" key="4">
    <source>
        <dbReference type="Proteomes" id="UP000288388"/>
    </source>
</evidence>
<dbReference type="RefSeq" id="WP_127978934.1">
    <property type="nucleotide sequence ID" value="NZ_JBPFMR010000007.1"/>
</dbReference>